<evidence type="ECO:0000256" key="4">
    <source>
        <dbReference type="PIRSR" id="PIRSR005902-1"/>
    </source>
</evidence>
<sequence>MKLIDTHAHLTSEEFKDDLGQCLEIAERKGVKAVVSVSEDIEDAKEALRLSKKFPMVYAGAGLFPTHTDFEQAEEMFSFIRENAQNLVCIGEVGLDRWKVQDPGLREIQEEIFKGFIELSKETGLPLNCHSRSAGRKTIEILIEKGAQKVQLHAFDGKASIARLGEEAGFFFSIPPSVIRSRQKQKLVKALSLSSILIETDSPVLGPDPTVRNEPQNAIMVIEAIAEIKGEPKEKVEEFVGENTKRLYSGIFRNRTQ</sequence>
<comment type="caution">
    <text evidence="5">The sequence shown here is derived from an EMBL/GenBank/DDBJ whole genome shotgun (WGS) entry which is preliminary data.</text>
</comment>
<dbReference type="GO" id="GO:0016788">
    <property type="term" value="F:hydrolase activity, acting on ester bonds"/>
    <property type="evidence" value="ECO:0007669"/>
    <property type="project" value="InterPro"/>
</dbReference>
<proteinExistence type="inferred from homology"/>
<evidence type="ECO:0000256" key="2">
    <source>
        <dbReference type="ARBA" id="ARBA00022723"/>
    </source>
</evidence>
<dbReference type="InterPro" id="IPR018228">
    <property type="entry name" value="DNase_TatD-rel_CS"/>
</dbReference>
<reference evidence="5 6" key="1">
    <citation type="submission" date="2016-06" db="EMBL/GenBank/DDBJ databases">
        <title>Respiratory ammonification of nitrate coupled to the oxidation of elemental sulfur in deep-sea autotrophic thermophilic bacteria.</title>
        <authorList>
            <person name="Slobodkina G.B."/>
            <person name="Mardanov A.V."/>
            <person name="Ravin N.V."/>
            <person name="Frolova A.A."/>
            <person name="Viryasiv M.B."/>
            <person name="Chernyh N.A."/>
            <person name="Bonch-Osmolovskaya E.A."/>
            <person name="Slobodkin A.I."/>
        </authorList>
    </citation>
    <scope>NUCLEOTIDE SEQUENCE [LARGE SCALE GENOMIC DNA]</scope>
    <source>
        <strain evidence="5 6">S69</strain>
    </source>
</reference>
<dbReference type="EMBL" id="MAGO01000003">
    <property type="protein sequence ID" value="OCC15856.1"/>
    <property type="molecule type" value="Genomic_DNA"/>
</dbReference>
<dbReference type="GO" id="GO:0046872">
    <property type="term" value="F:metal ion binding"/>
    <property type="evidence" value="ECO:0007669"/>
    <property type="project" value="UniProtKB-KW"/>
</dbReference>
<dbReference type="SUPFAM" id="SSF51556">
    <property type="entry name" value="Metallo-dependent hydrolases"/>
    <property type="match status" value="1"/>
</dbReference>
<feature type="binding site" evidence="4">
    <location>
        <position position="130"/>
    </location>
    <ligand>
        <name>a divalent metal cation</name>
        <dbReference type="ChEBI" id="CHEBI:60240"/>
        <label>2</label>
    </ligand>
</feature>
<feature type="binding site" evidence="4">
    <location>
        <position position="153"/>
    </location>
    <ligand>
        <name>a divalent metal cation</name>
        <dbReference type="ChEBI" id="CHEBI:60240"/>
        <label>2</label>
    </ligand>
</feature>
<keyword evidence="3" id="KW-0378">Hydrolase</keyword>
<evidence type="ECO:0000256" key="1">
    <source>
        <dbReference type="ARBA" id="ARBA00009275"/>
    </source>
</evidence>
<gene>
    <name evidence="5" type="ORF">DBT_0781</name>
</gene>
<evidence type="ECO:0000256" key="3">
    <source>
        <dbReference type="ARBA" id="ARBA00022801"/>
    </source>
</evidence>
<dbReference type="PIRSF" id="PIRSF005902">
    <property type="entry name" value="DNase_TatD"/>
    <property type="match status" value="1"/>
</dbReference>
<evidence type="ECO:0000313" key="5">
    <source>
        <dbReference type="EMBL" id="OCC15856.1"/>
    </source>
</evidence>
<feature type="binding site" evidence="4">
    <location>
        <position position="9"/>
    </location>
    <ligand>
        <name>a divalent metal cation</name>
        <dbReference type="ChEBI" id="CHEBI:60240"/>
        <label>1</label>
    </ligand>
</feature>
<dbReference type="InterPro" id="IPR001130">
    <property type="entry name" value="TatD-like"/>
</dbReference>
<comment type="similarity">
    <text evidence="1">Belongs to the metallo-dependent hydrolases superfamily. TatD-type hydrolase family.</text>
</comment>
<keyword evidence="2 4" id="KW-0479">Metal-binding</keyword>
<feature type="binding site" evidence="4">
    <location>
        <position position="92"/>
    </location>
    <ligand>
        <name>a divalent metal cation</name>
        <dbReference type="ChEBI" id="CHEBI:60240"/>
        <label>1</label>
    </ligand>
</feature>
<keyword evidence="6" id="KW-1185">Reference proteome</keyword>
<dbReference type="OrthoDB" id="9810005at2"/>
<name>A0A1B9F7F9_9BACT</name>
<dbReference type="Proteomes" id="UP000093080">
    <property type="component" value="Unassembled WGS sequence"/>
</dbReference>
<dbReference type="AlphaFoldDB" id="A0A1B9F7F9"/>
<dbReference type="PANTHER" id="PTHR46317:SF1">
    <property type="entry name" value="HYDROLASE, TATD FAMILY"/>
    <property type="match status" value="1"/>
</dbReference>
<dbReference type="PROSITE" id="PS01091">
    <property type="entry name" value="TATD_3"/>
    <property type="match status" value="1"/>
</dbReference>
<protein>
    <submittedName>
        <fullName evidence="5">Putative deoxyribonuclease YcfH</fullName>
    </submittedName>
</protein>
<evidence type="ECO:0000313" key="6">
    <source>
        <dbReference type="Proteomes" id="UP000093080"/>
    </source>
</evidence>
<dbReference type="CDD" id="cd01310">
    <property type="entry name" value="TatD_DNAse"/>
    <property type="match status" value="1"/>
</dbReference>
<feature type="binding site" evidence="4">
    <location>
        <position position="7"/>
    </location>
    <ligand>
        <name>a divalent metal cation</name>
        <dbReference type="ChEBI" id="CHEBI:60240"/>
        <label>1</label>
    </ligand>
</feature>
<dbReference type="InterPro" id="IPR032466">
    <property type="entry name" value="Metal_Hydrolase"/>
</dbReference>
<dbReference type="RefSeq" id="WP_067616554.1">
    <property type="nucleotide sequence ID" value="NZ_MAGO01000003.1"/>
</dbReference>
<organism evidence="5 6">
    <name type="scientific">Dissulfuribacter thermophilus</name>
    <dbReference type="NCBI Taxonomy" id="1156395"/>
    <lineage>
        <taxon>Bacteria</taxon>
        <taxon>Pseudomonadati</taxon>
        <taxon>Thermodesulfobacteriota</taxon>
        <taxon>Dissulfuribacteria</taxon>
        <taxon>Dissulfuribacterales</taxon>
        <taxon>Dissulfuribacteraceae</taxon>
        <taxon>Dissulfuribacter</taxon>
    </lineage>
</organism>
<dbReference type="Pfam" id="PF01026">
    <property type="entry name" value="TatD_DNase"/>
    <property type="match status" value="1"/>
</dbReference>
<feature type="binding site" evidence="4">
    <location>
        <position position="201"/>
    </location>
    <ligand>
        <name>a divalent metal cation</name>
        <dbReference type="ChEBI" id="CHEBI:60240"/>
        <label>1</label>
    </ligand>
</feature>
<dbReference type="PANTHER" id="PTHR46317">
    <property type="entry name" value="HYDROLASE OF PHP SUPERFAMILY-RELATED PROTEIN"/>
    <property type="match status" value="1"/>
</dbReference>
<accession>A0A1B9F7F9</accession>
<dbReference type="Gene3D" id="3.20.20.140">
    <property type="entry name" value="Metal-dependent hydrolases"/>
    <property type="match status" value="1"/>
</dbReference>
<dbReference type="STRING" id="1156395.DBT_0781"/>